<evidence type="ECO:0008006" key="4">
    <source>
        <dbReference type="Google" id="ProtNLM"/>
    </source>
</evidence>
<dbReference type="Pfam" id="PF04000">
    <property type="entry name" value="Sas10_Utp3"/>
    <property type="match status" value="1"/>
</dbReference>
<name>A0A9P6XKP9_RHIOR</name>
<comment type="caution">
    <text evidence="2">The sequence shown here is derived from an EMBL/GenBank/DDBJ whole genome shotgun (WGS) entry which is preliminary data.</text>
</comment>
<protein>
    <recommendedName>
        <fullName evidence="4">Neuroguidin</fullName>
    </recommendedName>
</protein>
<evidence type="ECO:0000313" key="3">
    <source>
        <dbReference type="Proteomes" id="UP000716291"/>
    </source>
</evidence>
<evidence type="ECO:0000313" key="2">
    <source>
        <dbReference type="EMBL" id="KAG1315902.1"/>
    </source>
</evidence>
<dbReference type="GO" id="GO:0000462">
    <property type="term" value="P:maturation of SSU-rRNA from tricistronic rRNA transcript (SSU-rRNA, 5.8S rRNA, LSU-rRNA)"/>
    <property type="evidence" value="ECO:0007669"/>
    <property type="project" value="TreeGrafter"/>
</dbReference>
<dbReference type="PANTHER" id="PTHR13237:SF9">
    <property type="entry name" value="NEUROGUIDIN"/>
    <property type="match status" value="1"/>
</dbReference>
<dbReference type="PANTHER" id="PTHR13237">
    <property type="entry name" value="SOMETHING ABOUT SILENCING PROTEIN 10-RELATED"/>
    <property type="match status" value="1"/>
</dbReference>
<dbReference type="AlphaFoldDB" id="A0A9P6XKP9"/>
<gene>
    <name evidence="2" type="ORF">G6F64_000298</name>
</gene>
<feature type="compositionally biased region" description="Basic and acidic residues" evidence="1">
    <location>
        <begin position="317"/>
        <end position="328"/>
    </location>
</feature>
<accession>A0A9P6XKP9</accession>
<dbReference type="InterPro" id="IPR007146">
    <property type="entry name" value="Sas10/Utp3/C1D"/>
</dbReference>
<evidence type="ECO:0000256" key="1">
    <source>
        <dbReference type="SAM" id="MobiDB-lite"/>
    </source>
</evidence>
<proteinExistence type="predicted"/>
<sequence length="363" mass="42030">MSKETIIENGTKSTTVDETVEFTKIVKDLKTKVIDMKNILKPLKEKIENKAIQTSKGVSFLEVKYQLMLQYVLEIAYIVHLKISGKKIENHPVIESLVELRVILDKMKPVETKLKYQVDKLVRAAVVGNKKDEAVVSKTTMEAVAADPLAFKPNPMNLINKDQEEEEEEEEKADVYRPPKLAPVAYNEGADQKNRKKERDEERMKEKASRSRIMKDLMAEMTENPEEVGVFGGVNEGIGYGDRIDNLMAEKNKYEEENYVRLAVTRKEKQRMNANKKMRFESEFENLDDFSNLVGLQDVEEEENKRFRNVLNRKKLKNESNPKRQRENEDAEGDYDGLFEGGKRSRGKFNSARNRSNKKKRRS</sequence>
<feature type="compositionally biased region" description="Basic and acidic residues" evidence="1">
    <location>
        <begin position="190"/>
        <end position="210"/>
    </location>
</feature>
<feature type="compositionally biased region" description="Acidic residues" evidence="1">
    <location>
        <begin position="163"/>
        <end position="172"/>
    </location>
</feature>
<feature type="region of interest" description="Disordered" evidence="1">
    <location>
        <begin position="162"/>
        <end position="210"/>
    </location>
</feature>
<keyword evidence="3" id="KW-1185">Reference proteome</keyword>
<dbReference type="OrthoDB" id="203440at2759"/>
<reference evidence="2" key="1">
    <citation type="journal article" date="2020" name="Microb. Genom.">
        <title>Genetic diversity of clinical and environmental Mucorales isolates obtained from an investigation of mucormycosis cases among solid organ transplant recipients.</title>
        <authorList>
            <person name="Nguyen M.H."/>
            <person name="Kaul D."/>
            <person name="Muto C."/>
            <person name="Cheng S.J."/>
            <person name="Richter R.A."/>
            <person name="Bruno V.M."/>
            <person name="Liu G."/>
            <person name="Beyhan S."/>
            <person name="Sundermann A.J."/>
            <person name="Mounaud S."/>
            <person name="Pasculle A.W."/>
            <person name="Nierman W.C."/>
            <person name="Driscoll E."/>
            <person name="Cumbie R."/>
            <person name="Clancy C.J."/>
            <person name="Dupont C.L."/>
        </authorList>
    </citation>
    <scope>NUCLEOTIDE SEQUENCE</scope>
    <source>
        <strain evidence="2">GL11</strain>
    </source>
</reference>
<dbReference type="GO" id="GO:0032040">
    <property type="term" value="C:small-subunit processome"/>
    <property type="evidence" value="ECO:0007669"/>
    <property type="project" value="TreeGrafter"/>
</dbReference>
<dbReference type="Proteomes" id="UP000716291">
    <property type="component" value="Unassembled WGS sequence"/>
</dbReference>
<organism evidence="2 3">
    <name type="scientific">Rhizopus oryzae</name>
    <name type="common">Mucormycosis agent</name>
    <name type="synonym">Rhizopus arrhizus var. delemar</name>
    <dbReference type="NCBI Taxonomy" id="64495"/>
    <lineage>
        <taxon>Eukaryota</taxon>
        <taxon>Fungi</taxon>
        <taxon>Fungi incertae sedis</taxon>
        <taxon>Mucoromycota</taxon>
        <taxon>Mucoromycotina</taxon>
        <taxon>Mucoromycetes</taxon>
        <taxon>Mucorales</taxon>
        <taxon>Mucorineae</taxon>
        <taxon>Rhizopodaceae</taxon>
        <taxon>Rhizopus</taxon>
    </lineage>
</organism>
<dbReference type="EMBL" id="JAANQT010000017">
    <property type="protein sequence ID" value="KAG1315902.1"/>
    <property type="molecule type" value="Genomic_DNA"/>
</dbReference>
<feature type="region of interest" description="Disordered" evidence="1">
    <location>
        <begin position="310"/>
        <end position="363"/>
    </location>
</feature>